<dbReference type="Proteomes" id="UP000603141">
    <property type="component" value="Unassembled WGS sequence"/>
</dbReference>
<reference evidence="3" key="1">
    <citation type="submission" date="2021-01" db="EMBL/GenBank/DDBJ databases">
        <title>Modified the classification status of verrucomicrobia.</title>
        <authorList>
            <person name="Feng X."/>
        </authorList>
    </citation>
    <scope>NUCLEOTIDE SEQUENCE</scope>
    <source>
        <strain evidence="3">KCTC 22041</strain>
    </source>
</reference>
<organism evidence="3 4">
    <name type="scientific">Luteolibacter pohnpeiensis</name>
    <dbReference type="NCBI Taxonomy" id="454153"/>
    <lineage>
        <taxon>Bacteria</taxon>
        <taxon>Pseudomonadati</taxon>
        <taxon>Verrucomicrobiota</taxon>
        <taxon>Verrucomicrobiia</taxon>
        <taxon>Verrucomicrobiales</taxon>
        <taxon>Verrucomicrobiaceae</taxon>
        <taxon>Luteolibacter</taxon>
    </lineage>
</organism>
<dbReference type="Gene3D" id="3.55.50.30">
    <property type="match status" value="1"/>
</dbReference>
<dbReference type="RefSeq" id="WP_200274309.1">
    <property type="nucleotide sequence ID" value="NZ_JAENIJ010000110.1"/>
</dbReference>
<dbReference type="AlphaFoldDB" id="A0A934S9X4"/>
<dbReference type="InterPro" id="IPR049371">
    <property type="entry name" value="GspD-like_N0"/>
</dbReference>
<proteinExistence type="predicted"/>
<feature type="domain" description="GspD-like N0" evidence="2">
    <location>
        <begin position="33"/>
        <end position="99"/>
    </location>
</feature>
<dbReference type="Pfam" id="PF21305">
    <property type="entry name" value="type_II_gspD_N0"/>
    <property type="match status" value="1"/>
</dbReference>
<sequence>MKTILIAIWAIVVAAPIRGDQEVPKIVSDFIFPRTDFSTLLEFVAKIANKTVVVPSEDELKLQTSLVLPGPIPKEKLRKVIESLLILEGFELVETKDELLLTKVLTEEQCAALNTALGRERLGPEDLLPRRRIVPRGPGEPEPRQWVVVRPPKNKIPNKSE</sequence>
<feature type="region of interest" description="Disordered" evidence="1">
    <location>
        <begin position="128"/>
        <end position="161"/>
    </location>
</feature>
<keyword evidence="4" id="KW-1185">Reference proteome</keyword>
<protein>
    <recommendedName>
        <fullName evidence="2">GspD-like N0 domain-containing protein</fullName>
    </recommendedName>
</protein>
<evidence type="ECO:0000259" key="2">
    <source>
        <dbReference type="Pfam" id="PF21305"/>
    </source>
</evidence>
<evidence type="ECO:0000313" key="4">
    <source>
        <dbReference type="Proteomes" id="UP000603141"/>
    </source>
</evidence>
<name>A0A934S9X4_9BACT</name>
<dbReference type="EMBL" id="JAENIJ010000110">
    <property type="protein sequence ID" value="MBK1884792.1"/>
    <property type="molecule type" value="Genomic_DNA"/>
</dbReference>
<evidence type="ECO:0000313" key="3">
    <source>
        <dbReference type="EMBL" id="MBK1884792.1"/>
    </source>
</evidence>
<evidence type="ECO:0000256" key="1">
    <source>
        <dbReference type="SAM" id="MobiDB-lite"/>
    </source>
</evidence>
<accession>A0A934S9X4</accession>
<gene>
    <name evidence="3" type="ORF">JIN85_20450</name>
</gene>
<comment type="caution">
    <text evidence="3">The sequence shown here is derived from an EMBL/GenBank/DDBJ whole genome shotgun (WGS) entry which is preliminary data.</text>
</comment>